<reference evidence="2 3" key="1">
    <citation type="submission" date="2024-01" db="EMBL/GenBank/DDBJ databases">
        <title>The genome of the rayed Mediterranean limpet Patella caerulea (Linnaeus, 1758).</title>
        <authorList>
            <person name="Anh-Thu Weber A."/>
            <person name="Halstead-Nussloch G."/>
        </authorList>
    </citation>
    <scope>NUCLEOTIDE SEQUENCE [LARGE SCALE GENOMIC DNA]</scope>
    <source>
        <strain evidence="2">AATW-2023a</strain>
        <tissue evidence="2">Whole specimen</tissue>
    </source>
</reference>
<evidence type="ECO:0000313" key="3">
    <source>
        <dbReference type="Proteomes" id="UP001347796"/>
    </source>
</evidence>
<protein>
    <submittedName>
        <fullName evidence="2">Uncharacterized protein</fullName>
    </submittedName>
</protein>
<name>A0AAN8Q056_PATCE</name>
<feature type="region of interest" description="Disordered" evidence="1">
    <location>
        <begin position="40"/>
        <end position="97"/>
    </location>
</feature>
<dbReference type="EMBL" id="JAZGQO010000002">
    <property type="protein sequence ID" value="KAK6190999.1"/>
    <property type="molecule type" value="Genomic_DNA"/>
</dbReference>
<organism evidence="2 3">
    <name type="scientific">Patella caerulea</name>
    <name type="common">Rayed Mediterranean limpet</name>
    <dbReference type="NCBI Taxonomy" id="87958"/>
    <lineage>
        <taxon>Eukaryota</taxon>
        <taxon>Metazoa</taxon>
        <taxon>Spiralia</taxon>
        <taxon>Lophotrochozoa</taxon>
        <taxon>Mollusca</taxon>
        <taxon>Gastropoda</taxon>
        <taxon>Patellogastropoda</taxon>
        <taxon>Patelloidea</taxon>
        <taxon>Patellidae</taxon>
        <taxon>Patella</taxon>
    </lineage>
</organism>
<comment type="caution">
    <text evidence="2">The sequence shown here is derived from an EMBL/GenBank/DDBJ whole genome shotgun (WGS) entry which is preliminary data.</text>
</comment>
<dbReference type="AlphaFoldDB" id="A0AAN8Q056"/>
<proteinExistence type="predicted"/>
<keyword evidence="3" id="KW-1185">Reference proteome</keyword>
<sequence length="97" mass="11350">MGAFETYTATQWNEILQLTDEFEFWTASQTFAVNETLDRVENENHNETQMVKRQLSKPDIDDDSEEEERVEKRPRQPASPILFSDDDSDFDTSQVSK</sequence>
<dbReference type="Proteomes" id="UP001347796">
    <property type="component" value="Unassembled WGS sequence"/>
</dbReference>
<evidence type="ECO:0000313" key="2">
    <source>
        <dbReference type="EMBL" id="KAK6190999.1"/>
    </source>
</evidence>
<gene>
    <name evidence="2" type="ORF">SNE40_002749</name>
</gene>
<accession>A0AAN8Q056</accession>
<evidence type="ECO:0000256" key="1">
    <source>
        <dbReference type="SAM" id="MobiDB-lite"/>
    </source>
</evidence>